<dbReference type="SUPFAM" id="SSF103473">
    <property type="entry name" value="MFS general substrate transporter"/>
    <property type="match status" value="1"/>
</dbReference>
<comment type="subcellular location">
    <subcellularLocation>
        <location evidence="1">Membrane</location>
        <topology evidence="1">Multi-pass membrane protein</topology>
    </subcellularLocation>
</comment>
<feature type="transmembrane region" description="Helical" evidence="3">
    <location>
        <begin position="29"/>
        <end position="55"/>
    </location>
</feature>
<sequence>MPSSDADRASERSIPPLPAIDTSPESWRFVASAFVVECLLWGQVFSSGIFLKYLATTPPFSSSSETQISLIGSLSLLFGYSAGLPLIYVYNRFPRLIKPTLWLGLAMNTVSLLAASFVRNVPGLVVLQGIFPGLAAALCAFPIIRWIPEWFDTKKGTAIGIVFSGGGVGGVFMPLLHQYLLDKVGYGWTLRILALYMAVAAGIAAFFVNPRIPISSTMHIARQPMQSLRKAFLSAGFLGCFFTTLMQGFGYFNVGLFLPRFTDTLDATLAAGLLSAFNFSQVIAQILWGYLTDRMRPATAMAISSTIGCVLVVTLWGFGGEVGLPLLAPFAITFGLAAGGFSSMWSQSAHGIAGPDKELQTLLVAGWSIARAIGATVGPTIGATLYQPTPTGTPKSWGSAGSPGLVSLVAASLAVSAVSGLVTTHVPEMKQLLIRIARTLKHQSASTPTSTTEDATVQATVDDEYEMKPIQDSCLDRISSLPRV</sequence>
<name>A0A8H3YFZ1_9TREE</name>
<dbReference type="InterPro" id="IPR011701">
    <property type="entry name" value="MFS"/>
</dbReference>
<dbReference type="GO" id="GO:0022857">
    <property type="term" value="F:transmembrane transporter activity"/>
    <property type="evidence" value="ECO:0007669"/>
    <property type="project" value="InterPro"/>
</dbReference>
<dbReference type="InterPro" id="IPR050327">
    <property type="entry name" value="Proton-linked_MCT"/>
</dbReference>
<keyword evidence="3" id="KW-1133">Transmembrane helix</keyword>
<keyword evidence="3" id="KW-0472">Membrane</keyword>
<feature type="transmembrane region" description="Helical" evidence="3">
    <location>
        <begin position="188"/>
        <end position="210"/>
    </location>
</feature>
<dbReference type="OrthoDB" id="2213137at2759"/>
<evidence type="ECO:0000313" key="5">
    <source>
        <dbReference type="Proteomes" id="UP000620104"/>
    </source>
</evidence>
<feature type="transmembrane region" description="Helical" evidence="3">
    <location>
        <begin position="124"/>
        <end position="144"/>
    </location>
</feature>
<feature type="transmembrane region" description="Helical" evidence="3">
    <location>
        <begin position="101"/>
        <end position="118"/>
    </location>
</feature>
<organism evidence="4 5">
    <name type="scientific">Naganishia liquefaciens</name>
    <dbReference type="NCBI Taxonomy" id="104408"/>
    <lineage>
        <taxon>Eukaryota</taxon>
        <taxon>Fungi</taxon>
        <taxon>Dikarya</taxon>
        <taxon>Basidiomycota</taxon>
        <taxon>Agaricomycotina</taxon>
        <taxon>Tremellomycetes</taxon>
        <taxon>Filobasidiales</taxon>
        <taxon>Filobasidiaceae</taxon>
        <taxon>Naganishia</taxon>
    </lineage>
</organism>
<dbReference type="Proteomes" id="UP000620104">
    <property type="component" value="Unassembled WGS sequence"/>
</dbReference>
<evidence type="ECO:0000256" key="3">
    <source>
        <dbReference type="SAM" id="Phobius"/>
    </source>
</evidence>
<dbReference type="EMBL" id="BLZA01000028">
    <property type="protein sequence ID" value="GHJ88134.1"/>
    <property type="molecule type" value="Genomic_DNA"/>
</dbReference>
<accession>A0A8H3YFZ1</accession>
<dbReference type="InterPro" id="IPR036259">
    <property type="entry name" value="MFS_trans_sf"/>
</dbReference>
<proteinExistence type="inferred from homology"/>
<dbReference type="GO" id="GO:0016020">
    <property type="term" value="C:membrane"/>
    <property type="evidence" value="ECO:0007669"/>
    <property type="project" value="UniProtKB-SubCell"/>
</dbReference>
<feature type="transmembrane region" description="Helical" evidence="3">
    <location>
        <begin position="156"/>
        <end position="176"/>
    </location>
</feature>
<feature type="transmembrane region" description="Helical" evidence="3">
    <location>
        <begin position="362"/>
        <end position="385"/>
    </location>
</feature>
<feature type="transmembrane region" description="Helical" evidence="3">
    <location>
        <begin position="298"/>
        <end position="318"/>
    </location>
</feature>
<dbReference type="PANTHER" id="PTHR11360">
    <property type="entry name" value="MONOCARBOXYLATE TRANSPORTER"/>
    <property type="match status" value="1"/>
</dbReference>
<dbReference type="AlphaFoldDB" id="A0A8H3YFZ1"/>
<protein>
    <recommendedName>
        <fullName evidence="6">MFS transporter</fullName>
    </recommendedName>
</protein>
<feature type="transmembrane region" description="Helical" evidence="3">
    <location>
        <begin position="324"/>
        <end position="341"/>
    </location>
</feature>
<gene>
    <name evidence="4" type="ORF">NliqN6_4536</name>
</gene>
<comment type="caution">
    <text evidence="4">The sequence shown here is derived from an EMBL/GenBank/DDBJ whole genome shotgun (WGS) entry which is preliminary data.</text>
</comment>
<dbReference type="Pfam" id="PF07690">
    <property type="entry name" value="MFS_1"/>
    <property type="match status" value="1"/>
</dbReference>
<keyword evidence="5" id="KW-1185">Reference proteome</keyword>
<evidence type="ECO:0008006" key="6">
    <source>
        <dbReference type="Google" id="ProtNLM"/>
    </source>
</evidence>
<feature type="transmembrane region" description="Helical" evidence="3">
    <location>
        <begin position="405"/>
        <end position="426"/>
    </location>
</feature>
<dbReference type="Gene3D" id="1.20.1250.20">
    <property type="entry name" value="MFS general substrate transporter like domains"/>
    <property type="match status" value="2"/>
</dbReference>
<keyword evidence="3" id="KW-0812">Transmembrane</keyword>
<feature type="transmembrane region" description="Helical" evidence="3">
    <location>
        <begin position="231"/>
        <end position="249"/>
    </location>
</feature>
<comment type="similarity">
    <text evidence="2">Belongs to the major facilitator superfamily. Monocarboxylate porter (TC 2.A.1.13) family.</text>
</comment>
<feature type="transmembrane region" description="Helical" evidence="3">
    <location>
        <begin position="269"/>
        <end position="291"/>
    </location>
</feature>
<feature type="transmembrane region" description="Helical" evidence="3">
    <location>
        <begin position="67"/>
        <end position="89"/>
    </location>
</feature>
<dbReference type="PANTHER" id="PTHR11360:SF287">
    <property type="entry name" value="MFS MONOCARBOXYLATE TRANSPORTER"/>
    <property type="match status" value="1"/>
</dbReference>
<evidence type="ECO:0000313" key="4">
    <source>
        <dbReference type="EMBL" id="GHJ88134.1"/>
    </source>
</evidence>
<evidence type="ECO:0000256" key="2">
    <source>
        <dbReference type="ARBA" id="ARBA00006727"/>
    </source>
</evidence>
<evidence type="ECO:0000256" key="1">
    <source>
        <dbReference type="ARBA" id="ARBA00004141"/>
    </source>
</evidence>
<reference evidence="4" key="1">
    <citation type="submission" date="2020-07" db="EMBL/GenBank/DDBJ databases">
        <title>Draft Genome Sequence of a Deep-Sea Yeast, Naganishia (Cryptococcus) liquefaciens strain N6.</title>
        <authorList>
            <person name="Han Y.W."/>
            <person name="Kajitani R."/>
            <person name="Morimoto H."/>
            <person name="Parhat M."/>
            <person name="Tsubouchi H."/>
            <person name="Bakenova O."/>
            <person name="Ogata M."/>
            <person name="Argunhan B."/>
            <person name="Aoki R."/>
            <person name="Kajiwara S."/>
            <person name="Itoh T."/>
            <person name="Iwasaki H."/>
        </authorList>
    </citation>
    <scope>NUCLEOTIDE SEQUENCE</scope>
    <source>
        <strain evidence="4">N6</strain>
    </source>
</reference>